<name>A0A7J9AF56_9ROSI</name>
<evidence type="ECO:0000313" key="1">
    <source>
        <dbReference type="EMBL" id="MBA0722667.1"/>
    </source>
</evidence>
<dbReference type="Proteomes" id="UP000593574">
    <property type="component" value="Unassembled WGS sequence"/>
</dbReference>
<organism evidence="1 2">
    <name type="scientific">Gossypium laxum</name>
    <dbReference type="NCBI Taxonomy" id="34288"/>
    <lineage>
        <taxon>Eukaryota</taxon>
        <taxon>Viridiplantae</taxon>
        <taxon>Streptophyta</taxon>
        <taxon>Embryophyta</taxon>
        <taxon>Tracheophyta</taxon>
        <taxon>Spermatophyta</taxon>
        <taxon>Magnoliopsida</taxon>
        <taxon>eudicotyledons</taxon>
        <taxon>Gunneridae</taxon>
        <taxon>Pentapetalae</taxon>
        <taxon>rosids</taxon>
        <taxon>malvids</taxon>
        <taxon>Malvales</taxon>
        <taxon>Malvaceae</taxon>
        <taxon>Malvoideae</taxon>
        <taxon>Gossypium</taxon>
    </lineage>
</organism>
<comment type="caution">
    <text evidence="1">The sequence shown here is derived from an EMBL/GenBank/DDBJ whole genome shotgun (WGS) entry which is preliminary data.</text>
</comment>
<protein>
    <submittedName>
        <fullName evidence="1">Uncharacterized protein</fullName>
    </submittedName>
</protein>
<keyword evidence="2" id="KW-1185">Reference proteome</keyword>
<dbReference type="EMBL" id="JABEZV010000010">
    <property type="protein sequence ID" value="MBA0722667.1"/>
    <property type="molecule type" value="Genomic_DNA"/>
</dbReference>
<accession>A0A7J9AF56</accession>
<dbReference type="AlphaFoldDB" id="A0A7J9AF56"/>
<reference evidence="1 2" key="1">
    <citation type="journal article" date="2019" name="Genome Biol. Evol.">
        <title>Insights into the evolution of the New World diploid cottons (Gossypium, subgenus Houzingenia) based on genome sequencing.</title>
        <authorList>
            <person name="Grover C.E."/>
            <person name="Arick M.A. 2nd"/>
            <person name="Thrash A."/>
            <person name="Conover J.L."/>
            <person name="Sanders W.S."/>
            <person name="Peterson D.G."/>
            <person name="Frelichowski J.E."/>
            <person name="Scheffler J.A."/>
            <person name="Scheffler B.E."/>
            <person name="Wendel J.F."/>
        </authorList>
    </citation>
    <scope>NUCLEOTIDE SEQUENCE [LARGE SCALE GENOMIC DNA]</scope>
    <source>
        <strain evidence="1">4</strain>
        <tissue evidence="1">Leaf</tissue>
    </source>
</reference>
<sequence length="125" mass="14328">MFRLAFDNEWHDPVKEVMDKEKLIMLAFRSQAEEIGFKKLQVLHLPTPLTCSSDANQSKVFFQDNISILQFPKSTICHLSEASCIGNTATAIKLLVETPLTVVSCILTWTYQFWKVFSQPETRIC</sequence>
<proteinExistence type="predicted"/>
<evidence type="ECO:0000313" key="2">
    <source>
        <dbReference type="Proteomes" id="UP000593574"/>
    </source>
</evidence>
<gene>
    <name evidence="1" type="ORF">Golax_003323</name>
</gene>